<evidence type="ECO:0000256" key="2">
    <source>
        <dbReference type="ARBA" id="ARBA00008343"/>
    </source>
</evidence>
<dbReference type="CDD" id="cd00056">
    <property type="entry name" value="ENDO3c"/>
    <property type="match status" value="1"/>
</dbReference>
<keyword evidence="8" id="KW-0378">Hydrolase</keyword>
<comment type="function">
    <text evidence="13">Adenine glycosylase active on G-A mispairs.</text>
</comment>
<reference evidence="16 17" key="1">
    <citation type="journal article" date="2016" name="Mol. Biol. Evol.">
        <title>Comparative Genomics of Early-Diverging Mushroom-Forming Fungi Provides Insights into the Origins of Lignocellulose Decay Capabilities.</title>
        <authorList>
            <person name="Nagy L.G."/>
            <person name="Riley R."/>
            <person name="Tritt A."/>
            <person name="Adam C."/>
            <person name="Daum C."/>
            <person name="Floudas D."/>
            <person name="Sun H."/>
            <person name="Yadav J.S."/>
            <person name="Pangilinan J."/>
            <person name="Larsson K.H."/>
            <person name="Matsuura K."/>
            <person name="Barry K."/>
            <person name="Labutti K."/>
            <person name="Kuo R."/>
            <person name="Ohm R.A."/>
            <person name="Bhattacharya S.S."/>
            <person name="Shirouzu T."/>
            <person name="Yoshinaga Y."/>
            <person name="Martin F.M."/>
            <person name="Grigoriev I.V."/>
            <person name="Hibbett D.S."/>
        </authorList>
    </citation>
    <scope>NUCLEOTIDE SEQUENCE [LARGE SCALE GENOMIC DNA]</scope>
    <source>
        <strain evidence="16 17">TUFC12733</strain>
    </source>
</reference>
<dbReference type="STRING" id="1330018.A0A167L1C6"/>
<evidence type="ECO:0000256" key="10">
    <source>
        <dbReference type="ARBA" id="ARBA00023014"/>
    </source>
</evidence>
<comment type="cofactor">
    <cofactor evidence="13">
        <name>[4Fe-4S] cluster</name>
        <dbReference type="ChEBI" id="CHEBI:49883"/>
    </cofactor>
    <text evidence="13">Binds 1 [4Fe-4S] cluster.</text>
</comment>
<dbReference type="FunFam" id="1.10.340.30:FF:000002">
    <property type="entry name" value="Adenine DNA glycosylase"/>
    <property type="match status" value="1"/>
</dbReference>
<evidence type="ECO:0000256" key="3">
    <source>
        <dbReference type="ARBA" id="ARBA00012045"/>
    </source>
</evidence>
<dbReference type="EC" id="3.2.2.31" evidence="3 13"/>
<keyword evidence="6" id="KW-0479">Metal-binding</keyword>
<feature type="region of interest" description="Disordered" evidence="14">
    <location>
        <begin position="50"/>
        <end position="83"/>
    </location>
</feature>
<keyword evidence="12 13" id="KW-0326">Glycosidase</keyword>
<dbReference type="SUPFAM" id="SSF48150">
    <property type="entry name" value="DNA-glycosylase"/>
    <property type="match status" value="1"/>
</dbReference>
<dbReference type="SMART" id="SM00478">
    <property type="entry name" value="ENDO3c"/>
    <property type="match status" value="1"/>
</dbReference>
<evidence type="ECO:0000256" key="11">
    <source>
        <dbReference type="ARBA" id="ARBA00023204"/>
    </source>
</evidence>
<dbReference type="EMBL" id="KV417290">
    <property type="protein sequence ID" value="KZO95234.1"/>
    <property type="molecule type" value="Genomic_DNA"/>
</dbReference>
<dbReference type="InterPro" id="IPR044298">
    <property type="entry name" value="MIG/MutY"/>
</dbReference>
<dbReference type="InterPro" id="IPR003651">
    <property type="entry name" value="Endonuclease3_FeS-loop_motif"/>
</dbReference>
<dbReference type="AlphaFoldDB" id="A0A167L1C6"/>
<evidence type="ECO:0000256" key="5">
    <source>
        <dbReference type="ARBA" id="ARBA00022485"/>
    </source>
</evidence>
<evidence type="ECO:0000256" key="13">
    <source>
        <dbReference type="RuleBase" id="RU365096"/>
    </source>
</evidence>
<dbReference type="Proteomes" id="UP000076738">
    <property type="component" value="Unassembled WGS sequence"/>
</dbReference>
<dbReference type="Gene3D" id="1.10.340.30">
    <property type="entry name" value="Hypothetical protein, domain 2"/>
    <property type="match status" value="1"/>
</dbReference>
<evidence type="ECO:0000313" key="17">
    <source>
        <dbReference type="Proteomes" id="UP000076738"/>
    </source>
</evidence>
<dbReference type="SMART" id="SM00525">
    <property type="entry name" value="FES"/>
    <property type="match status" value="1"/>
</dbReference>
<evidence type="ECO:0000256" key="7">
    <source>
        <dbReference type="ARBA" id="ARBA00022763"/>
    </source>
</evidence>
<dbReference type="Gene3D" id="1.10.1670.10">
    <property type="entry name" value="Helix-hairpin-Helix base-excision DNA repair enzymes (C-terminal)"/>
    <property type="match status" value="1"/>
</dbReference>
<dbReference type="GO" id="GO:0000701">
    <property type="term" value="F:purine-specific mismatch base pair DNA N-glycosylase activity"/>
    <property type="evidence" value="ECO:0007669"/>
    <property type="project" value="UniProtKB-EC"/>
</dbReference>
<dbReference type="InterPro" id="IPR011257">
    <property type="entry name" value="DNA_glycosylase"/>
</dbReference>
<dbReference type="PANTHER" id="PTHR42944">
    <property type="entry name" value="ADENINE DNA GLYCOSYLASE"/>
    <property type="match status" value="1"/>
</dbReference>
<keyword evidence="5" id="KW-0004">4Fe-4S</keyword>
<feature type="domain" description="HhH-GPD" evidence="15">
    <location>
        <begin position="135"/>
        <end position="288"/>
    </location>
</feature>
<comment type="similarity">
    <text evidence="2 13">Belongs to the Nth/MutY family.</text>
</comment>
<evidence type="ECO:0000256" key="1">
    <source>
        <dbReference type="ARBA" id="ARBA00000843"/>
    </source>
</evidence>
<evidence type="ECO:0000256" key="14">
    <source>
        <dbReference type="SAM" id="MobiDB-lite"/>
    </source>
</evidence>
<keyword evidence="9 13" id="KW-0408">Iron</keyword>
<proteinExistence type="inferred from homology"/>
<dbReference type="OrthoDB" id="10248838at2759"/>
<protein>
    <recommendedName>
        <fullName evidence="4 13">Adenine DNA glycosylase</fullName>
        <ecNumber evidence="3 13">3.2.2.31</ecNumber>
    </recommendedName>
</protein>
<evidence type="ECO:0000259" key="15">
    <source>
        <dbReference type="SMART" id="SM00478"/>
    </source>
</evidence>
<sequence>MLSGLRGILGFLSSKPARFLTFLDSSGHRILVRSMATRTKRKATEKVVYTLSSDDEGSPPPKAVSPRKGKAQPEGQHPASYHSTARVAAHQKDLLNWFDTSKHVRGMPWRKEYDANLSDAERAQRAYEVWVSEIMLQQTQVATVIPYYNRWMERFPTMADLAKADQEEANSIWKGLGYYRRAKLLMEGTKKVVEEFRGKFPEDAKTAWKEVPGVGRYTAGAITSIAYNTKAAAIDGNVQRLLSRLLAVHANLKSKQTEDVLWTAAEDLVHRVDRPGDWNQALIELGSTVCKPRDPNCGGCPLKKACAAWLETQVRMHHHPRASPYDCQQGELSSPPVKDIEDSCKICESFPPDPRAGVTRYPMTIERKKAREEASAVNVIEWKSSEDSWFLLLKRPEKGLLGGLWEFPTIDLDETAPSTDTLLKTTHTLIEQHICDVPEASSSQTTLHYASPSQVVGDVRHIFSHIHKTYYALWVVLEGGNGPPALERTPASSIKKRKLEIGADDGLKWVREADVDDVTMGQGLVKLWQIVQAKR</sequence>
<dbReference type="GO" id="GO:0005634">
    <property type="term" value="C:nucleus"/>
    <property type="evidence" value="ECO:0007669"/>
    <property type="project" value="TreeGrafter"/>
</dbReference>
<dbReference type="Pfam" id="PF00730">
    <property type="entry name" value="HhH-GPD"/>
    <property type="match status" value="1"/>
</dbReference>
<dbReference type="GO" id="GO:0032357">
    <property type="term" value="F:oxidized purine DNA binding"/>
    <property type="evidence" value="ECO:0007669"/>
    <property type="project" value="TreeGrafter"/>
</dbReference>
<dbReference type="Pfam" id="PF14815">
    <property type="entry name" value="NUDIX_4"/>
    <property type="match status" value="1"/>
</dbReference>
<gene>
    <name evidence="16" type="ORF">CALVIDRAFT_500500</name>
</gene>
<keyword evidence="7 13" id="KW-0227">DNA damage</keyword>
<dbReference type="GO" id="GO:0034039">
    <property type="term" value="F:8-oxo-7,8-dihydroguanine DNA N-glycosylase activity"/>
    <property type="evidence" value="ECO:0007669"/>
    <property type="project" value="TreeGrafter"/>
</dbReference>
<dbReference type="GO" id="GO:0035485">
    <property type="term" value="F:adenine/guanine mispair binding"/>
    <property type="evidence" value="ECO:0007669"/>
    <property type="project" value="TreeGrafter"/>
</dbReference>
<evidence type="ECO:0000313" key="16">
    <source>
        <dbReference type="EMBL" id="KZO95234.1"/>
    </source>
</evidence>
<dbReference type="GO" id="GO:0006298">
    <property type="term" value="P:mismatch repair"/>
    <property type="evidence" value="ECO:0007669"/>
    <property type="project" value="TreeGrafter"/>
</dbReference>
<dbReference type="SUPFAM" id="SSF55811">
    <property type="entry name" value="Nudix"/>
    <property type="match status" value="1"/>
</dbReference>
<organism evidence="16 17">
    <name type="scientific">Calocera viscosa (strain TUFC12733)</name>
    <dbReference type="NCBI Taxonomy" id="1330018"/>
    <lineage>
        <taxon>Eukaryota</taxon>
        <taxon>Fungi</taxon>
        <taxon>Dikarya</taxon>
        <taxon>Basidiomycota</taxon>
        <taxon>Agaricomycotina</taxon>
        <taxon>Dacrymycetes</taxon>
        <taxon>Dacrymycetales</taxon>
        <taxon>Dacrymycetaceae</taxon>
        <taxon>Calocera</taxon>
    </lineage>
</organism>
<keyword evidence="11" id="KW-0234">DNA repair</keyword>
<keyword evidence="17" id="KW-1185">Reference proteome</keyword>
<feature type="non-terminal residue" evidence="16">
    <location>
        <position position="535"/>
    </location>
</feature>
<name>A0A167L1C6_CALVF</name>
<dbReference type="CDD" id="cd03431">
    <property type="entry name" value="NUDIX_DNA_Glycosylase_C-MutY"/>
    <property type="match status" value="1"/>
</dbReference>
<dbReference type="InterPro" id="IPR015797">
    <property type="entry name" value="NUDIX_hydrolase-like_dom_sf"/>
</dbReference>
<dbReference type="GO" id="GO:0006285">
    <property type="term" value="P:base-excision repair, AP site formation"/>
    <property type="evidence" value="ECO:0007669"/>
    <property type="project" value="UniProtKB-ARBA"/>
</dbReference>
<evidence type="ECO:0000256" key="4">
    <source>
        <dbReference type="ARBA" id="ARBA00022023"/>
    </source>
</evidence>
<accession>A0A167L1C6</accession>
<dbReference type="GO" id="GO:0046872">
    <property type="term" value="F:metal ion binding"/>
    <property type="evidence" value="ECO:0007669"/>
    <property type="project" value="UniProtKB-UniRule"/>
</dbReference>
<evidence type="ECO:0000256" key="12">
    <source>
        <dbReference type="ARBA" id="ARBA00023295"/>
    </source>
</evidence>
<dbReference type="InterPro" id="IPR023170">
    <property type="entry name" value="HhH_base_excis_C"/>
</dbReference>
<dbReference type="InterPro" id="IPR003265">
    <property type="entry name" value="HhH-GPD_domain"/>
</dbReference>
<dbReference type="PANTHER" id="PTHR42944:SF1">
    <property type="entry name" value="ADENINE DNA GLYCOSYLASE"/>
    <property type="match status" value="1"/>
</dbReference>
<dbReference type="GO" id="GO:0051539">
    <property type="term" value="F:4 iron, 4 sulfur cluster binding"/>
    <property type="evidence" value="ECO:0007669"/>
    <property type="project" value="UniProtKB-UniRule"/>
</dbReference>
<dbReference type="Gene3D" id="3.90.79.10">
    <property type="entry name" value="Nucleoside Triphosphate Pyrophosphohydrolase"/>
    <property type="match status" value="1"/>
</dbReference>
<comment type="catalytic activity">
    <reaction evidence="1 13">
        <text>Hydrolyzes free adenine bases from 7,8-dihydro-8-oxoguanine:adenine mismatched double-stranded DNA, leaving an apurinic site.</text>
        <dbReference type="EC" id="3.2.2.31"/>
    </reaction>
</comment>
<evidence type="ECO:0000256" key="6">
    <source>
        <dbReference type="ARBA" id="ARBA00022723"/>
    </source>
</evidence>
<evidence type="ECO:0000256" key="8">
    <source>
        <dbReference type="ARBA" id="ARBA00022801"/>
    </source>
</evidence>
<evidence type="ECO:0000256" key="9">
    <source>
        <dbReference type="ARBA" id="ARBA00023004"/>
    </source>
</evidence>
<keyword evidence="10" id="KW-0411">Iron-sulfur</keyword>
<dbReference type="InterPro" id="IPR029119">
    <property type="entry name" value="MutY_C"/>
</dbReference>